<evidence type="ECO:0000256" key="2">
    <source>
        <dbReference type="ARBA" id="ARBA00010752"/>
    </source>
</evidence>
<evidence type="ECO:0000256" key="8">
    <source>
        <dbReference type="ARBA" id="ARBA00022932"/>
    </source>
</evidence>
<gene>
    <name evidence="14" type="ordered locus">CLOAM1536</name>
</gene>
<reference evidence="14 15" key="1">
    <citation type="journal article" date="2008" name="J. Bacteriol.">
        <title>'Candidatus Cloacamonas acidaminovorans': genome sequence reconstruction provides a first glimpse of a new bacterial division.</title>
        <authorList>
            <person name="Pelletier E."/>
            <person name="Kreimeyer A."/>
            <person name="Bocs S."/>
            <person name="Rouy Z."/>
            <person name="Gyapay G."/>
            <person name="Chouari R."/>
            <person name="Riviere D."/>
            <person name="Ganesan A."/>
            <person name="Daegelen P."/>
            <person name="Sghir A."/>
            <person name="Cohen G.N."/>
            <person name="Medigue C."/>
            <person name="Weissenbach J."/>
            <person name="Le Paslier D."/>
        </authorList>
    </citation>
    <scope>NUCLEOTIDE SEQUENCE [LARGE SCALE GENOMIC DNA]</scope>
    <source>
        <strain evidence="15">Evry</strain>
    </source>
</reference>
<dbReference type="GO" id="GO:0008408">
    <property type="term" value="F:3'-5' exonuclease activity"/>
    <property type="evidence" value="ECO:0007669"/>
    <property type="project" value="InterPro"/>
</dbReference>
<dbReference type="InterPro" id="IPR022635">
    <property type="entry name" value="DNA_polIII_beta_C"/>
</dbReference>
<name>B0VFV2_CLOAI</name>
<comment type="subcellular location">
    <subcellularLocation>
        <location evidence="1 10">Cytoplasm</location>
    </subcellularLocation>
</comment>
<feature type="domain" description="DNA polymerase III beta sliding clamp C-terminal" evidence="13">
    <location>
        <begin position="265"/>
        <end position="388"/>
    </location>
</feature>
<dbReference type="HOGENOM" id="CLU_038149_2_0_0"/>
<dbReference type="SUPFAM" id="SSF55979">
    <property type="entry name" value="DNA clamp"/>
    <property type="match status" value="3"/>
</dbReference>
<dbReference type="GO" id="GO:0006271">
    <property type="term" value="P:DNA strand elongation involved in DNA replication"/>
    <property type="evidence" value="ECO:0007669"/>
    <property type="project" value="TreeGrafter"/>
</dbReference>
<evidence type="ECO:0000256" key="4">
    <source>
        <dbReference type="ARBA" id="ARBA00022490"/>
    </source>
</evidence>
<organism evidence="14 15">
    <name type="scientific">Cloacimonas acidaminovorans (strain Evry)</name>
    <dbReference type="NCBI Taxonomy" id="459349"/>
    <lineage>
        <taxon>Bacteria</taxon>
        <taxon>Pseudomonadati</taxon>
        <taxon>Candidatus Cloacimonadota</taxon>
        <taxon>Candidatus Cloacimonadia</taxon>
        <taxon>Candidatus Cloacimonadales</taxon>
        <taxon>Candidatus Cloacimonadaceae</taxon>
        <taxon>Candidatus Cloacimonas</taxon>
    </lineage>
</organism>
<dbReference type="Proteomes" id="UP000002019">
    <property type="component" value="Chromosome"/>
</dbReference>
<dbReference type="PIRSF" id="PIRSF000804">
    <property type="entry name" value="DNA_pol_III_b"/>
    <property type="match status" value="1"/>
</dbReference>
<evidence type="ECO:0000256" key="10">
    <source>
        <dbReference type="PIRNR" id="PIRNR000804"/>
    </source>
</evidence>
<dbReference type="GO" id="GO:0003887">
    <property type="term" value="F:DNA-directed DNA polymerase activity"/>
    <property type="evidence" value="ECO:0007669"/>
    <property type="project" value="UniProtKB-UniRule"/>
</dbReference>
<evidence type="ECO:0000256" key="5">
    <source>
        <dbReference type="ARBA" id="ARBA00022679"/>
    </source>
</evidence>
<evidence type="ECO:0000259" key="13">
    <source>
        <dbReference type="Pfam" id="PF02768"/>
    </source>
</evidence>
<dbReference type="Gene3D" id="3.70.10.10">
    <property type="match status" value="1"/>
</dbReference>
<keyword evidence="8 10" id="KW-0239">DNA-directed DNA polymerase</keyword>
<dbReference type="CDD" id="cd00140">
    <property type="entry name" value="beta_clamp"/>
    <property type="match status" value="1"/>
</dbReference>
<evidence type="ECO:0000259" key="12">
    <source>
        <dbReference type="Pfam" id="PF02767"/>
    </source>
</evidence>
<dbReference type="PANTHER" id="PTHR30478">
    <property type="entry name" value="DNA POLYMERASE III SUBUNIT BETA"/>
    <property type="match status" value="1"/>
</dbReference>
<protein>
    <recommendedName>
        <fullName evidence="3 10">Beta sliding clamp</fullName>
    </recommendedName>
</protein>
<dbReference type="InterPro" id="IPR001001">
    <property type="entry name" value="DNA_polIII_beta"/>
</dbReference>
<dbReference type="STRING" id="459349.CLOAM1536"/>
<dbReference type="InterPro" id="IPR046938">
    <property type="entry name" value="DNA_clamp_sf"/>
</dbReference>
<proteinExistence type="inferred from homology"/>
<comment type="similarity">
    <text evidence="2 10">Belongs to the beta sliding clamp family.</text>
</comment>
<dbReference type="Pfam" id="PF02767">
    <property type="entry name" value="DNA_pol3_beta_2"/>
    <property type="match status" value="2"/>
</dbReference>
<dbReference type="Gene3D" id="3.10.150.10">
    <property type="entry name" value="DNA Polymerase III, subunit A, domain 2"/>
    <property type="match status" value="1"/>
</dbReference>
<dbReference type="GO" id="GO:0009360">
    <property type="term" value="C:DNA polymerase III complex"/>
    <property type="evidence" value="ECO:0007669"/>
    <property type="project" value="InterPro"/>
</dbReference>
<evidence type="ECO:0000313" key="15">
    <source>
        <dbReference type="Proteomes" id="UP000002019"/>
    </source>
</evidence>
<evidence type="ECO:0000313" key="14">
    <source>
        <dbReference type="EMBL" id="CAO81383.1"/>
    </source>
</evidence>
<dbReference type="OrthoDB" id="8421503at2"/>
<evidence type="ECO:0000256" key="6">
    <source>
        <dbReference type="ARBA" id="ARBA00022695"/>
    </source>
</evidence>
<keyword evidence="15" id="KW-1185">Reference proteome</keyword>
<evidence type="ECO:0000256" key="3">
    <source>
        <dbReference type="ARBA" id="ARBA00021035"/>
    </source>
</evidence>
<dbReference type="EMBL" id="CU466930">
    <property type="protein sequence ID" value="CAO81383.1"/>
    <property type="molecule type" value="Genomic_DNA"/>
</dbReference>
<keyword evidence="9" id="KW-0238">DNA-binding</keyword>
<feature type="domain" description="DNA polymerase III beta sliding clamp central" evidence="12">
    <location>
        <begin position="200"/>
        <end position="262"/>
    </location>
</feature>
<dbReference type="Pfam" id="PF02768">
    <property type="entry name" value="DNA_pol3_beta_3"/>
    <property type="match status" value="1"/>
</dbReference>
<keyword evidence="5 10" id="KW-0808">Transferase</keyword>
<comment type="function">
    <text evidence="10">Confers DNA tethering and processivity to DNA polymerases and other proteins. Acts as a clamp, forming a ring around DNA (a reaction catalyzed by the clamp-loading complex) which diffuses in an ATP-independent manner freely and bidirectionally along dsDNA. Initially characterized for its ability to contact the catalytic subunit of DNA polymerase III (Pol III), a complex, multichain enzyme responsible for most of the replicative synthesis in bacteria; Pol III exhibits 3'-5' exonuclease proofreading activity. The beta chain is required for initiation of replication as well as for processivity of DNA replication.</text>
</comment>
<dbReference type="GO" id="GO:0003677">
    <property type="term" value="F:DNA binding"/>
    <property type="evidence" value="ECO:0007669"/>
    <property type="project" value="UniProtKB-UniRule"/>
</dbReference>
<dbReference type="Pfam" id="PF00712">
    <property type="entry name" value="DNA_pol3_beta"/>
    <property type="match status" value="1"/>
</dbReference>
<comment type="subunit">
    <text evidence="10">Forms a ring-shaped head-to-tail homodimer around DNA.</text>
</comment>
<dbReference type="KEGG" id="caci:CLOAM1536"/>
<accession>B0VFV2</accession>
<keyword evidence="6 10" id="KW-0548">Nucleotidyltransferase</keyword>
<evidence type="ECO:0000256" key="9">
    <source>
        <dbReference type="ARBA" id="ARBA00023125"/>
    </source>
</evidence>
<dbReference type="SMART" id="SM00480">
    <property type="entry name" value="POL3Bc"/>
    <property type="match status" value="1"/>
</dbReference>
<dbReference type="NCBIfam" id="TIGR00663">
    <property type="entry name" value="dnan"/>
    <property type="match status" value="1"/>
</dbReference>
<dbReference type="PANTHER" id="PTHR30478:SF0">
    <property type="entry name" value="BETA SLIDING CLAMP"/>
    <property type="match status" value="1"/>
</dbReference>
<feature type="domain" description="DNA polymerase III beta sliding clamp central" evidence="12">
    <location>
        <begin position="130"/>
        <end position="181"/>
    </location>
</feature>
<dbReference type="AlphaFoldDB" id="B0VFV2"/>
<sequence length="389" mass="44303">MRLAIEKKDLLARIQHLVSIVPTKNTSPILNNYLIEVSEENNKVRISTTDLELMVVVEFPAAVSEGGTVAVSAHHFNEIINYMPDGVINLWRNDDLLMIQCGKVDFNLLIADHTLFPVIPEPKLNNPITIDAELFSRMISKTYFAVSTDVNRPVLNGVCWKIYPDHHIMAATDGRKVAEIKILNSSLLSSLEPNDNPEMNIFTEQNQYYVEKVIPVKTLLFLQKIFNDEVKELKVGLEHNRILFLYGEYFISSQVLEHKFPDYQKAFPAELPNKFVIDRQALITAIKRVALVAPDDNLRIHFDLDSDRFEVNTSNRDTGEAKENMDDFTFAGSSTGISFNYKYMLSILEAIDTEKVVIKLGTSKDAMMIYNETPLPDQEITFLLMPLRS</sequence>
<keyword evidence="7 10" id="KW-0235">DNA replication</keyword>
<evidence type="ECO:0000259" key="11">
    <source>
        <dbReference type="Pfam" id="PF00712"/>
    </source>
</evidence>
<dbReference type="RefSeq" id="WP_015425241.1">
    <property type="nucleotide sequence ID" value="NC_020449.1"/>
</dbReference>
<dbReference type="InterPro" id="IPR022637">
    <property type="entry name" value="DNA_polIII_beta_cen"/>
</dbReference>
<evidence type="ECO:0000256" key="7">
    <source>
        <dbReference type="ARBA" id="ARBA00022705"/>
    </source>
</evidence>
<evidence type="ECO:0000256" key="1">
    <source>
        <dbReference type="ARBA" id="ARBA00004496"/>
    </source>
</evidence>
<dbReference type="eggNOG" id="COG0592">
    <property type="taxonomic scope" value="Bacteria"/>
</dbReference>
<keyword evidence="4 10" id="KW-0963">Cytoplasm</keyword>
<dbReference type="InterPro" id="IPR022634">
    <property type="entry name" value="DNA_polIII_beta_N"/>
</dbReference>
<feature type="domain" description="DNA polymerase III beta sliding clamp N-terminal" evidence="11">
    <location>
        <begin position="1"/>
        <end position="119"/>
    </location>
</feature>
<dbReference type="GO" id="GO:0005737">
    <property type="term" value="C:cytoplasm"/>
    <property type="evidence" value="ECO:0007669"/>
    <property type="project" value="UniProtKB-SubCell"/>
</dbReference>